<proteinExistence type="predicted"/>
<dbReference type="GO" id="GO:0016603">
    <property type="term" value="F:glutaminyl-peptide cyclotransferase activity"/>
    <property type="evidence" value="ECO:0007669"/>
    <property type="project" value="InterPro"/>
</dbReference>
<keyword evidence="1" id="KW-0732">Signal</keyword>
<comment type="caution">
    <text evidence="2">The sequence shown here is derived from an EMBL/GenBank/DDBJ whole genome shotgun (WGS) entry which is preliminary data.</text>
</comment>
<dbReference type="SUPFAM" id="SSF50969">
    <property type="entry name" value="YVTN repeat-like/Quinoprotein amine dehydrogenase"/>
    <property type="match status" value="1"/>
</dbReference>
<protein>
    <submittedName>
        <fullName evidence="2">Glutaminyl-peptide cyclotransferase</fullName>
    </submittedName>
</protein>
<dbReference type="InterPro" id="IPR007788">
    <property type="entry name" value="QCT"/>
</dbReference>
<keyword evidence="2" id="KW-0808">Transferase</keyword>
<reference evidence="2 3" key="1">
    <citation type="submission" date="2016-06" db="EMBL/GenBank/DDBJ databases">
        <authorList>
            <person name="Kjaerup R.B."/>
            <person name="Dalgaard T.S."/>
            <person name="Juul-Madsen H.R."/>
        </authorList>
    </citation>
    <scope>NUCLEOTIDE SEQUENCE [LARGE SCALE GENOMIC DNA]</scope>
    <source>
        <strain evidence="2 3">1199456.5</strain>
    </source>
</reference>
<sequence>MTAVTLTAVGTLLIVVAGIPTAAADQVARLQPVVLERFDHDPVAFTEGMFVDGATLYESTGLEGKSELRELDADTGQLRRVVPLPPTYFGEGIADAGAHLWQLTYENGVAIEWDKATLTMLREVPLDGQGWGLCRAGDRLIRSDGSAVLRVHRLDDMRETGTLAVTYNGIRVPGLNSLDCVGNRIWANVFPTDQIIEVDAATGVVRAVVYATGLREAAWHGEAGVLNGIAHLGGPDGNGQFLITGKYWPAVYRVRFDAATEAEIQVR</sequence>
<gene>
    <name evidence="2" type="ORF">A5642_10785</name>
</gene>
<dbReference type="InterPro" id="IPR011044">
    <property type="entry name" value="Quino_amine_DH_bsu"/>
</dbReference>
<accession>A0A1A0N110</accession>
<organism evidence="2 3">
    <name type="scientific">Mycolicibacterium mucogenicum</name>
    <name type="common">Mycobacterium mucogenicum</name>
    <dbReference type="NCBI Taxonomy" id="56689"/>
    <lineage>
        <taxon>Bacteria</taxon>
        <taxon>Bacillati</taxon>
        <taxon>Actinomycetota</taxon>
        <taxon>Actinomycetes</taxon>
        <taxon>Mycobacteriales</taxon>
        <taxon>Mycobacteriaceae</taxon>
        <taxon>Mycolicibacterium</taxon>
    </lineage>
</organism>
<evidence type="ECO:0000313" key="3">
    <source>
        <dbReference type="Proteomes" id="UP000093962"/>
    </source>
</evidence>
<dbReference type="Proteomes" id="UP000093962">
    <property type="component" value="Unassembled WGS sequence"/>
</dbReference>
<dbReference type="PANTHER" id="PTHR31270:SF1">
    <property type="entry name" value="GLUTAMINYL-PEPTIDE CYCLOTRANSFERASE"/>
    <property type="match status" value="1"/>
</dbReference>
<evidence type="ECO:0000313" key="2">
    <source>
        <dbReference type="EMBL" id="OBA91317.1"/>
    </source>
</evidence>
<dbReference type="AlphaFoldDB" id="A0A1A0N110"/>
<evidence type="ECO:0000256" key="1">
    <source>
        <dbReference type="SAM" id="SignalP"/>
    </source>
</evidence>
<dbReference type="PANTHER" id="PTHR31270">
    <property type="entry name" value="GLUTAMINYL-PEPTIDE CYCLOTRANSFERASE"/>
    <property type="match status" value="1"/>
</dbReference>
<feature type="chain" id="PRO_5038944963" evidence="1">
    <location>
        <begin position="23"/>
        <end position="267"/>
    </location>
</feature>
<dbReference type="Pfam" id="PF05096">
    <property type="entry name" value="Glu_cyclase_2"/>
    <property type="match status" value="1"/>
</dbReference>
<name>A0A1A0N110_MYCMU</name>
<dbReference type="EMBL" id="LZSF01000033">
    <property type="protein sequence ID" value="OBA91317.1"/>
    <property type="molecule type" value="Genomic_DNA"/>
</dbReference>
<feature type="signal peptide" evidence="1">
    <location>
        <begin position="1"/>
        <end position="22"/>
    </location>
</feature>